<accession>A0AA49Q5Y7</accession>
<dbReference type="AlphaFoldDB" id="A0AA49Q5Y7"/>
<sequence>MRIPHLLALATIGALLAAAAAHAPDAVAQSRGTAQPAAEEPIPGGRPRPGAILPYHRIIAFYGNPLSRRMGVMGEYPPDLMLAMLDAEVATWQAADPSTPVKPALHLIAVVARDNPGPDGKYRGRMADTLIERVARWAETRDALVFLDVQVGLSTLQEELPRLAPFLRRPNFHLGIDPEFSMKNGGIPGKRIGTYDAEDINYAVRFLSQLARDANVPPKILVVHRFTRRGVTNAQNIRLDPHVQIIMHMDGFGTPTLKRGTWNAYIRTEPVQFAGWKQFYKERNDNPRTTLAEIIALRPKVLYVQYQ</sequence>
<dbReference type="RefSeq" id="WP_367885510.1">
    <property type="nucleotide sequence ID" value="NZ_CP130612.1"/>
</dbReference>
<keyword evidence="2" id="KW-0732">Signal</keyword>
<evidence type="ECO:0000313" key="3">
    <source>
        <dbReference type="EMBL" id="WKW12630.1"/>
    </source>
</evidence>
<evidence type="ECO:0000313" key="5">
    <source>
        <dbReference type="Proteomes" id="UP001229955"/>
    </source>
</evidence>
<dbReference type="Proteomes" id="UP001229955">
    <property type="component" value="Chromosome"/>
</dbReference>
<gene>
    <name evidence="3" type="ORF">Strain138_001927</name>
    <name evidence="4" type="ORF">Strain318_001926</name>
</gene>
<feature type="chain" id="PRO_5041284086" description="Lipoprotein" evidence="2">
    <location>
        <begin position="24"/>
        <end position="307"/>
    </location>
</feature>
<feature type="compositionally biased region" description="Low complexity" evidence="1">
    <location>
        <begin position="38"/>
        <end position="49"/>
    </location>
</feature>
<dbReference type="KEGG" id="pspc:Strain318_001926"/>
<evidence type="ECO:0000313" key="4">
    <source>
        <dbReference type="EMBL" id="WKW15537.1"/>
    </source>
</evidence>
<keyword evidence="5" id="KW-1185">Reference proteome</keyword>
<feature type="signal peptide" evidence="2">
    <location>
        <begin position="1"/>
        <end position="23"/>
    </location>
</feature>
<reference evidence="3" key="1">
    <citation type="submission" date="2023-07" db="EMBL/GenBank/DDBJ databases">
        <authorList>
            <person name="Haufschild T."/>
            <person name="Kallscheuer N."/>
            <person name="Hammer J."/>
            <person name="Kohn T."/>
            <person name="Kabuu M."/>
            <person name="Jogler M."/>
            <person name="Wohfarth N."/>
            <person name="Heuer A."/>
            <person name="Rohde M."/>
            <person name="van Teeseling M.C.F."/>
            <person name="Jogler C."/>
        </authorList>
    </citation>
    <scope>NUCLEOTIDE SEQUENCE</scope>
    <source>
        <strain evidence="3">Strain 138</strain>
        <strain evidence="4">Strain 318</strain>
    </source>
</reference>
<evidence type="ECO:0000256" key="2">
    <source>
        <dbReference type="SAM" id="SignalP"/>
    </source>
</evidence>
<evidence type="ECO:0000256" key="1">
    <source>
        <dbReference type="SAM" id="MobiDB-lite"/>
    </source>
</evidence>
<feature type="region of interest" description="Disordered" evidence="1">
    <location>
        <begin position="30"/>
        <end position="49"/>
    </location>
</feature>
<organism evidence="3">
    <name type="scientific">Pseudogemmatithrix spongiicola</name>
    <dbReference type="NCBI Taxonomy" id="3062599"/>
    <lineage>
        <taxon>Bacteria</taxon>
        <taxon>Pseudomonadati</taxon>
        <taxon>Gemmatimonadota</taxon>
        <taxon>Gemmatimonadia</taxon>
        <taxon>Gemmatimonadales</taxon>
        <taxon>Gemmatimonadaceae</taxon>
        <taxon>Pseudogemmatithrix</taxon>
    </lineage>
</organism>
<protein>
    <recommendedName>
        <fullName evidence="6">Lipoprotein</fullName>
    </recommendedName>
</protein>
<name>A0AA49Q5Y7_9BACT</name>
<accession>A0AA49Q7X9</accession>
<evidence type="ECO:0008006" key="6">
    <source>
        <dbReference type="Google" id="ProtNLM"/>
    </source>
</evidence>
<dbReference type="EMBL" id="CP130612">
    <property type="protein sequence ID" value="WKW12630.1"/>
    <property type="molecule type" value="Genomic_DNA"/>
</dbReference>
<proteinExistence type="predicted"/>
<dbReference type="EMBL" id="CP130613">
    <property type="protein sequence ID" value="WKW15537.1"/>
    <property type="molecule type" value="Genomic_DNA"/>
</dbReference>